<dbReference type="Gene3D" id="2.160.20.10">
    <property type="entry name" value="Single-stranded right-handed beta-helix, Pectin lyase-like"/>
    <property type="match status" value="2"/>
</dbReference>
<dbReference type="Pfam" id="PF13229">
    <property type="entry name" value="Beta_helix"/>
    <property type="match status" value="1"/>
</dbReference>
<gene>
    <name evidence="2" type="ORF">A8709_14690</name>
</gene>
<organism evidence="2 3">
    <name type="scientific">Paenibacillus pectinilyticus</name>
    <dbReference type="NCBI Taxonomy" id="512399"/>
    <lineage>
        <taxon>Bacteria</taxon>
        <taxon>Bacillati</taxon>
        <taxon>Bacillota</taxon>
        <taxon>Bacilli</taxon>
        <taxon>Bacillales</taxon>
        <taxon>Paenibacillaceae</taxon>
        <taxon>Paenibacillus</taxon>
    </lineage>
</organism>
<feature type="domain" description="Right handed beta helix" evidence="1">
    <location>
        <begin position="324"/>
        <end position="527"/>
    </location>
</feature>
<protein>
    <recommendedName>
        <fullName evidence="1">Right handed beta helix domain-containing protein</fullName>
    </recommendedName>
</protein>
<dbReference type="OrthoDB" id="9760240at2"/>
<proteinExistence type="predicted"/>
<dbReference type="PANTHER" id="PTHR36453:SF1">
    <property type="entry name" value="RIGHT HANDED BETA HELIX DOMAIN-CONTAINING PROTEIN"/>
    <property type="match status" value="1"/>
</dbReference>
<name>A0A1C1A471_9BACL</name>
<dbReference type="RefSeq" id="WP_065852247.1">
    <property type="nucleotide sequence ID" value="NZ_LYPC01000014.1"/>
</dbReference>
<dbReference type="SMART" id="SM00710">
    <property type="entry name" value="PbH1"/>
    <property type="match status" value="6"/>
</dbReference>
<dbReference type="InterPro" id="IPR039448">
    <property type="entry name" value="Beta_helix"/>
</dbReference>
<dbReference type="STRING" id="512399.A8709_14690"/>
<dbReference type="InterPro" id="IPR012334">
    <property type="entry name" value="Pectin_lyas_fold"/>
</dbReference>
<dbReference type="PANTHER" id="PTHR36453">
    <property type="entry name" value="SECRETED PROTEIN-RELATED"/>
    <property type="match status" value="1"/>
</dbReference>
<dbReference type="InterPro" id="IPR011050">
    <property type="entry name" value="Pectin_lyase_fold/virulence"/>
</dbReference>
<dbReference type="InterPro" id="IPR006626">
    <property type="entry name" value="PbH1"/>
</dbReference>
<comment type="caution">
    <text evidence="2">The sequence shown here is derived from an EMBL/GenBank/DDBJ whole genome shotgun (WGS) entry which is preliminary data.</text>
</comment>
<reference evidence="3" key="1">
    <citation type="submission" date="2016-05" db="EMBL/GenBank/DDBJ databases">
        <title>Paenibacillus oryzae. sp. nov., isolated from the rice root.</title>
        <authorList>
            <person name="Zhang J."/>
            <person name="Zhang X."/>
        </authorList>
    </citation>
    <scope>NUCLEOTIDE SEQUENCE [LARGE SCALE GENOMIC DNA]</scope>
    <source>
        <strain evidence="3">KCTC13222</strain>
    </source>
</reference>
<dbReference type="Proteomes" id="UP000093309">
    <property type="component" value="Unassembled WGS sequence"/>
</dbReference>
<evidence type="ECO:0000313" key="3">
    <source>
        <dbReference type="Proteomes" id="UP000093309"/>
    </source>
</evidence>
<dbReference type="AlphaFoldDB" id="A0A1C1A471"/>
<dbReference type="EMBL" id="LYPC01000014">
    <property type="protein sequence ID" value="OCT15336.1"/>
    <property type="molecule type" value="Genomic_DNA"/>
</dbReference>
<dbReference type="SUPFAM" id="SSF51126">
    <property type="entry name" value="Pectin lyase-like"/>
    <property type="match status" value="1"/>
</dbReference>
<sequence>MSNIENTNITFYVSTDGNDENSGIESAPFATLERAKEAVREMKQNISCPITVYVREGTYYLAKPLTFHSADSGSAEAMITYQAYPGEKPVLSGGRQISGTWQPYENGIMMCKLEARESEWPHFTQLFVNGKRQTRARFPNSGFLYPAKGELHWPHTQFNYDSATFTTKSWRKPHEAVIHMFGKNYWGNLQWQMKGLDTSTQTIHFGAGGYQINDIMQGSEATGIDARSKYFIENVFEELDSPGEWYLDAEKADLYWMPPPGTDVNQALVEVPVLQQVIAFKGTQEDPVHHISLSGFRIAHSTSTFLEVYEAPSLGDWTIHRGGAVSLEGAEHCTVEHCFMDAVGGNAVFLNQYNRANRVYGNEIREAGDSGICVVGSKQHTLGSQHAYPSDNVISNNWIHHIGVFGKQTAGVFVSISKDNTISHNHIHHVPRAAICINDGTWGGHIIEYNDIHDTVLETGDHGPFNAWGRDRFWCLNQSHGPDSHGAGHVTLDAQKPVIIRNNRFVDHKGWGIDLDDGSSNYHVYNNLCIGVSIKLREGDFRTIENNIFINGANPPGIHIGYEHNQDRFERNIIVMDSKFDNPEVDIDFKKGDSQGAIYEFIGPPMKGKWLEALDYNVFFNDSGHFTATVHYRPLGSRTERYNLEQWQQLGWDEHSVYGDPLFIDAPNGDYRLKPESPAFRLGFKSFEMDRFGLLSDFRTHHS</sequence>
<accession>A0A1C1A471</accession>
<evidence type="ECO:0000313" key="2">
    <source>
        <dbReference type="EMBL" id="OCT15336.1"/>
    </source>
</evidence>
<keyword evidence="3" id="KW-1185">Reference proteome</keyword>
<evidence type="ECO:0000259" key="1">
    <source>
        <dbReference type="Pfam" id="PF13229"/>
    </source>
</evidence>